<name>A0A167NJH3_CALVF</name>
<evidence type="ECO:0000256" key="1">
    <source>
        <dbReference type="SAM" id="MobiDB-lite"/>
    </source>
</evidence>
<dbReference type="PANTHER" id="PTHR37450">
    <property type="entry name" value="CIPC PROTEIN"/>
    <property type="match status" value="1"/>
</dbReference>
<dbReference type="InterPro" id="IPR022234">
    <property type="entry name" value="DUF3759"/>
</dbReference>
<accession>A0A167NJH3</accession>
<proteinExistence type="predicted"/>
<keyword evidence="3" id="KW-1185">Reference proteome</keyword>
<feature type="non-terminal residue" evidence="2">
    <location>
        <position position="93"/>
    </location>
</feature>
<dbReference type="EMBL" id="KV417278">
    <property type="protein sequence ID" value="KZO97783.1"/>
    <property type="molecule type" value="Genomic_DNA"/>
</dbReference>
<dbReference type="Pfam" id="PF12585">
    <property type="entry name" value="DUF3759"/>
    <property type="match status" value="1"/>
</dbReference>
<dbReference type="PANTHER" id="PTHR37450:SF1">
    <property type="entry name" value="CIPC PROTEIN"/>
    <property type="match status" value="1"/>
</dbReference>
<evidence type="ECO:0008006" key="4">
    <source>
        <dbReference type="Google" id="ProtNLM"/>
    </source>
</evidence>
<gene>
    <name evidence="2" type="ORF">CALVIDRAFT_454481</name>
</gene>
<dbReference type="AlphaFoldDB" id="A0A167NJH3"/>
<feature type="non-terminal residue" evidence="2">
    <location>
        <position position="1"/>
    </location>
</feature>
<dbReference type="STRING" id="1330018.A0A167NJH3"/>
<evidence type="ECO:0000313" key="3">
    <source>
        <dbReference type="Proteomes" id="UP000076738"/>
    </source>
</evidence>
<protein>
    <recommendedName>
        <fullName evidence="4">CipC-like antibiotic response protein</fullName>
    </recommendedName>
</protein>
<dbReference type="OrthoDB" id="9895617at2759"/>
<dbReference type="Proteomes" id="UP000076738">
    <property type="component" value="Unassembled WGS sequence"/>
</dbReference>
<sequence length="93" mass="10250">ERSYNEVYNHQGPVQEEHKGSWTHEAIAAAAGFAAMKAWESHVKASGQEPTHEVMKETLAAIAAAEVDKLVETKGLDWVDKERAQHDAVVQAQ</sequence>
<reference evidence="2 3" key="1">
    <citation type="journal article" date="2016" name="Mol. Biol. Evol.">
        <title>Comparative Genomics of Early-Diverging Mushroom-Forming Fungi Provides Insights into the Origins of Lignocellulose Decay Capabilities.</title>
        <authorList>
            <person name="Nagy L.G."/>
            <person name="Riley R."/>
            <person name="Tritt A."/>
            <person name="Adam C."/>
            <person name="Daum C."/>
            <person name="Floudas D."/>
            <person name="Sun H."/>
            <person name="Yadav J.S."/>
            <person name="Pangilinan J."/>
            <person name="Larsson K.H."/>
            <person name="Matsuura K."/>
            <person name="Barry K."/>
            <person name="Labutti K."/>
            <person name="Kuo R."/>
            <person name="Ohm R.A."/>
            <person name="Bhattacharya S.S."/>
            <person name="Shirouzu T."/>
            <person name="Yoshinaga Y."/>
            <person name="Martin F.M."/>
            <person name="Grigoriev I.V."/>
            <person name="Hibbett D.S."/>
        </authorList>
    </citation>
    <scope>NUCLEOTIDE SEQUENCE [LARGE SCALE GENOMIC DNA]</scope>
    <source>
        <strain evidence="2 3">TUFC12733</strain>
    </source>
</reference>
<organism evidence="2 3">
    <name type="scientific">Calocera viscosa (strain TUFC12733)</name>
    <dbReference type="NCBI Taxonomy" id="1330018"/>
    <lineage>
        <taxon>Eukaryota</taxon>
        <taxon>Fungi</taxon>
        <taxon>Dikarya</taxon>
        <taxon>Basidiomycota</taxon>
        <taxon>Agaricomycotina</taxon>
        <taxon>Dacrymycetes</taxon>
        <taxon>Dacrymycetales</taxon>
        <taxon>Dacrymycetaceae</taxon>
        <taxon>Calocera</taxon>
    </lineage>
</organism>
<evidence type="ECO:0000313" key="2">
    <source>
        <dbReference type="EMBL" id="KZO97783.1"/>
    </source>
</evidence>
<feature type="region of interest" description="Disordered" evidence="1">
    <location>
        <begin position="1"/>
        <end position="20"/>
    </location>
</feature>